<gene>
    <name evidence="2" type="ORF">E2C01_070017</name>
</gene>
<accession>A0A5B7I4C5</accession>
<feature type="chain" id="PRO_5022665821" description="Secreted protein" evidence="1">
    <location>
        <begin position="30"/>
        <end position="88"/>
    </location>
</feature>
<evidence type="ECO:0000313" key="2">
    <source>
        <dbReference type="EMBL" id="MPC75624.1"/>
    </source>
</evidence>
<dbReference type="AlphaFoldDB" id="A0A5B7I4C5"/>
<comment type="caution">
    <text evidence="2">The sequence shown here is derived from an EMBL/GenBank/DDBJ whole genome shotgun (WGS) entry which is preliminary data.</text>
</comment>
<evidence type="ECO:0000313" key="3">
    <source>
        <dbReference type="Proteomes" id="UP000324222"/>
    </source>
</evidence>
<keyword evidence="1" id="KW-0732">Signal</keyword>
<organism evidence="2 3">
    <name type="scientific">Portunus trituberculatus</name>
    <name type="common">Swimming crab</name>
    <name type="synonym">Neptunus trituberculatus</name>
    <dbReference type="NCBI Taxonomy" id="210409"/>
    <lineage>
        <taxon>Eukaryota</taxon>
        <taxon>Metazoa</taxon>
        <taxon>Ecdysozoa</taxon>
        <taxon>Arthropoda</taxon>
        <taxon>Crustacea</taxon>
        <taxon>Multicrustacea</taxon>
        <taxon>Malacostraca</taxon>
        <taxon>Eumalacostraca</taxon>
        <taxon>Eucarida</taxon>
        <taxon>Decapoda</taxon>
        <taxon>Pleocyemata</taxon>
        <taxon>Brachyura</taxon>
        <taxon>Eubrachyura</taxon>
        <taxon>Portunoidea</taxon>
        <taxon>Portunidae</taxon>
        <taxon>Portuninae</taxon>
        <taxon>Portunus</taxon>
    </lineage>
</organism>
<evidence type="ECO:0000256" key="1">
    <source>
        <dbReference type="SAM" id="SignalP"/>
    </source>
</evidence>
<evidence type="ECO:0008006" key="4">
    <source>
        <dbReference type="Google" id="ProtNLM"/>
    </source>
</evidence>
<keyword evidence="3" id="KW-1185">Reference proteome</keyword>
<dbReference type="Proteomes" id="UP000324222">
    <property type="component" value="Unassembled WGS sequence"/>
</dbReference>
<sequence>MTLRSAFGHHFFALFLGLLFPVCQQTSQASLYPPTVQRCAKTRKLSNTRPNTHKAEDSCGRVPPHSTNFHSYLYHLKAAWRGPGSVST</sequence>
<protein>
    <recommendedName>
        <fullName evidence="4">Secreted protein</fullName>
    </recommendedName>
</protein>
<dbReference type="EMBL" id="VSRR010041532">
    <property type="protein sequence ID" value="MPC75624.1"/>
    <property type="molecule type" value="Genomic_DNA"/>
</dbReference>
<reference evidence="2 3" key="1">
    <citation type="submission" date="2019-05" db="EMBL/GenBank/DDBJ databases">
        <title>Another draft genome of Portunus trituberculatus and its Hox gene families provides insights of decapod evolution.</title>
        <authorList>
            <person name="Jeong J.-H."/>
            <person name="Song I."/>
            <person name="Kim S."/>
            <person name="Choi T."/>
            <person name="Kim D."/>
            <person name="Ryu S."/>
            <person name="Kim W."/>
        </authorList>
    </citation>
    <scope>NUCLEOTIDE SEQUENCE [LARGE SCALE GENOMIC DNA]</scope>
    <source>
        <tissue evidence="2">Muscle</tissue>
    </source>
</reference>
<feature type="signal peptide" evidence="1">
    <location>
        <begin position="1"/>
        <end position="29"/>
    </location>
</feature>
<proteinExistence type="predicted"/>
<name>A0A5B7I4C5_PORTR</name>